<evidence type="ECO:0000313" key="3">
    <source>
        <dbReference type="Proteomes" id="UP000190341"/>
    </source>
</evidence>
<accession>A0A1T5IJL0</accession>
<proteinExistence type="predicted"/>
<evidence type="ECO:0000256" key="1">
    <source>
        <dbReference type="SAM" id="Phobius"/>
    </source>
</evidence>
<evidence type="ECO:0000313" key="2">
    <source>
        <dbReference type="EMBL" id="SKC39366.1"/>
    </source>
</evidence>
<keyword evidence="1" id="KW-0472">Membrane</keyword>
<keyword evidence="1" id="KW-0812">Transmembrane</keyword>
<sequence length="88" mass="10362">MPITVWGGETVLSFQQFAMVAIIVCFVFGWAVVLVSRFDRYTQNRKRFRFFNQFEHVGQERAEQALAERLRQEAHDAAQRIRVAEDIQ</sequence>
<dbReference type="EMBL" id="FUZV01000001">
    <property type="protein sequence ID" value="SKC39366.1"/>
    <property type="molecule type" value="Genomic_DNA"/>
</dbReference>
<dbReference type="Proteomes" id="UP000190341">
    <property type="component" value="Unassembled WGS sequence"/>
</dbReference>
<reference evidence="2 3" key="1">
    <citation type="submission" date="2017-02" db="EMBL/GenBank/DDBJ databases">
        <authorList>
            <person name="Peterson S.W."/>
        </authorList>
    </citation>
    <scope>NUCLEOTIDE SEQUENCE [LARGE SCALE GENOMIC DNA]</scope>
    <source>
        <strain evidence="2 3">P15</strain>
    </source>
</reference>
<feature type="transmembrane region" description="Helical" evidence="1">
    <location>
        <begin position="17"/>
        <end position="38"/>
    </location>
</feature>
<keyword evidence="1" id="KW-1133">Transmembrane helix</keyword>
<dbReference type="AlphaFoldDB" id="A0A1T5IJL0"/>
<organism evidence="2 3">
    <name type="scientific">Pseudoxanthomonas indica</name>
    <dbReference type="NCBI Taxonomy" id="428993"/>
    <lineage>
        <taxon>Bacteria</taxon>
        <taxon>Pseudomonadati</taxon>
        <taxon>Pseudomonadota</taxon>
        <taxon>Gammaproteobacteria</taxon>
        <taxon>Lysobacterales</taxon>
        <taxon>Lysobacteraceae</taxon>
        <taxon>Pseudoxanthomonas</taxon>
    </lineage>
</organism>
<gene>
    <name evidence="2" type="ORF">SAMN06296058_0015</name>
</gene>
<keyword evidence="3" id="KW-1185">Reference proteome</keyword>
<name>A0A1T5IJL0_9GAMM</name>
<protein>
    <submittedName>
        <fullName evidence="2">Uncharacterized protein</fullName>
    </submittedName>
</protein>
<dbReference type="STRING" id="428993.SAMN06296058_0015"/>